<evidence type="ECO:0000256" key="2">
    <source>
        <dbReference type="ARBA" id="ARBA00022840"/>
    </source>
</evidence>
<dbReference type="SUPFAM" id="SSF48334">
    <property type="entry name" value="DNA repair protein MutS, domain III"/>
    <property type="match status" value="1"/>
</dbReference>
<dbReference type="GO" id="GO:0006298">
    <property type="term" value="P:mismatch repair"/>
    <property type="evidence" value="ECO:0007669"/>
    <property type="project" value="InterPro"/>
</dbReference>
<evidence type="ECO:0000313" key="8">
    <source>
        <dbReference type="Proteomes" id="UP000283387"/>
    </source>
</evidence>
<dbReference type="InterPro" id="IPR045076">
    <property type="entry name" value="MutS"/>
</dbReference>
<evidence type="ECO:0000256" key="1">
    <source>
        <dbReference type="ARBA" id="ARBA00022741"/>
    </source>
</evidence>
<dbReference type="InterPro" id="IPR036187">
    <property type="entry name" value="DNA_mismatch_repair_MutS_sf"/>
</dbReference>
<feature type="domain" description="DNA mismatch repair proteins mutS family" evidence="6">
    <location>
        <begin position="415"/>
        <end position="587"/>
    </location>
</feature>
<evidence type="ECO:0000256" key="3">
    <source>
        <dbReference type="ARBA" id="ARBA00023125"/>
    </source>
</evidence>
<keyword evidence="3" id="KW-0238">DNA-binding</keyword>
<dbReference type="Pfam" id="PF00488">
    <property type="entry name" value="MutS_V"/>
    <property type="match status" value="1"/>
</dbReference>
<dbReference type="SUPFAM" id="SSF52540">
    <property type="entry name" value="P-loop containing nucleoside triphosphate hydrolases"/>
    <property type="match status" value="1"/>
</dbReference>
<feature type="transmembrane region" description="Helical" evidence="5">
    <location>
        <begin position="208"/>
        <end position="225"/>
    </location>
</feature>
<keyword evidence="5" id="KW-1133">Transmembrane helix</keyword>
<protein>
    <submittedName>
        <fullName evidence="7">MutS-like protein</fullName>
    </submittedName>
</protein>
<accession>A0A419VVK8</accession>
<dbReference type="InterPro" id="IPR027417">
    <property type="entry name" value="P-loop_NTPase"/>
</dbReference>
<dbReference type="AlphaFoldDB" id="A0A419VVK8"/>
<proteinExistence type="predicted"/>
<keyword evidence="5" id="KW-0472">Membrane</keyword>
<keyword evidence="4" id="KW-0175">Coiled coil</keyword>
<dbReference type="GO" id="GO:0005829">
    <property type="term" value="C:cytosol"/>
    <property type="evidence" value="ECO:0007669"/>
    <property type="project" value="TreeGrafter"/>
</dbReference>
<dbReference type="InterPro" id="IPR000432">
    <property type="entry name" value="DNA_mismatch_repair_MutS_C"/>
</dbReference>
<dbReference type="Gene3D" id="1.10.1420.10">
    <property type="match status" value="1"/>
</dbReference>
<comment type="caution">
    <text evidence="7">The sequence shown here is derived from an EMBL/GenBank/DDBJ whole genome shotgun (WGS) entry which is preliminary data.</text>
</comment>
<dbReference type="PANTHER" id="PTHR11361">
    <property type="entry name" value="DNA MISMATCH REPAIR PROTEIN MUTS FAMILY MEMBER"/>
    <property type="match status" value="1"/>
</dbReference>
<keyword evidence="5" id="KW-0812">Transmembrane</keyword>
<dbReference type="EMBL" id="RAPN01000005">
    <property type="protein sequence ID" value="RKD86199.1"/>
    <property type="molecule type" value="Genomic_DNA"/>
</dbReference>
<name>A0A419VVK8_9BACT</name>
<keyword evidence="1" id="KW-0547">Nucleotide-binding</keyword>
<keyword evidence="8" id="KW-1185">Reference proteome</keyword>
<dbReference type="Proteomes" id="UP000283387">
    <property type="component" value="Unassembled WGS sequence"/>
</dbReference>
<feature type="transmembrane region" description="Helical" evidence="5">
    <location>
        <begin position="53"/>
        <end position="72"/>
    </location>
</feature>
<dbReference type="SMART" id="SM00534">
    <property type="entry name" value="MUTSac"/>
    <property type="match status" value="1"/>
</dbReference>
<feature type="transmembrane region" description="Helical" evidence="5">
    <location>
        <begin position="30"/>
        <end position="47"/>
    </location>
</feature>
<reference evidence="7 8" key="1">
    <citation type="submission" date="2018-09" db="EMBL/GenBank/DDBJ databases">
        <title>Genomic Encyclopedia of Archaeal and Bacterial Type Strains, Phase II (KMG-II): from individual species to whole genera.</title>
        <authorList>
            <person name="Goeker M."/>
        </authorList>
    </citation>
    <scope>NUCLEOTIDE SEQUENCE [LARGE SCALE GENOMIC DNA]</scope>
    <source>
        <strain evidence="7 8">DSM 27148</strain>
    </source>
</reference>
<keyword evidence="2" id="KW-0067">ATP-binding</keyword>
<dbReference type="RefSeq" id="WP_120275574.1">
    <property type="nucleotide sequence ID" value="NZ_RAPN01000005.1"/>
</dbReference>
<dbReference type="OrthoDB" id="9802448at2"/>
<gene>
    <name evidence="7" type="ORF">BC643_4516</name>
</gene>
<dbReference type="InterPro" id="IPR007696">
    <property type="entry name" value="DNA_mismatch_repair_MutS_core"/>
</dbReference>
<dbReference type="GO" id="GO:0030983">
    <property type="term" value="F:mismatched DNA binding"/>
    <property type="evidence" value="ECO:0007669"/>
    <property type="project" value="InterPro"/>
</dbReference>
<dbReference type="Gene3D" id="3.40.50.300">
    <property type="entry name" value="P-loop containing nucleotide triphosphate hydrolases"/>
    <property type="match status" value="1"/>
</dbReference>
<evidence type="ECO:0000259" key="6">
    <source>
        <dbReference type="SMART" id="SM00534"/>
    </source>
</evidence>
<dbReference type="PANTHER" id="PTHR11361:SF99">
    <property type="entry name" value="DNA MISMATCH REPAIR PROTEIN"/>
    <property type="match status" value="1"/>
</dbReference>
<dbReference type="GO" id="GO:0005524">
    <property type="term" value="F:ATP binding"/>
    <property type="evidence" value="ECO:0007669"/>
    <property type="project" value="UniProtKB-KW"/>
</dbReference>
<dbReference type="Pfam" id="PF05192">
    <property type="entry name" value="MutS_III"/>
    <property type="match status" value="1"/>
</dbReference>
<evidence type="ECO:0000256" key="4">
    <source>
        <dbReference type="SAM" id="Coils"/>
    </source>
</evidence>
<evidence type="ECO:0000256" key="5">
    <source>
        <dbReference type="SAM" id="Phobius"/>
    </source>
</evidence>
<sequence>MSNPASQIEEFLRQDKGDLERYNKKMKQLFYFRLISFAGIILSVIYLPYPSLLVSTLIFTALFLFFIRKNILLEKERNFRKRLIKISEKELLALQEQYSHFNPGKEFNNPDHPFSFDLDVFGEGSLFQFLNRTTTPLGKKRLAGLLENQETDVSALKDRQNAIEELAKEVRWRQVFAGKGNLDNEADLKLLRKLSEETKLKNPGRIKWLITIIPVISTVILVLAFVQLVPWTLLMLVAVFNVAILSFSKKTIDDFYNHFGNQTSILGKYFDLLKMIEDQNFNSSSLKQLQQKLYEEETSATATIQQLKSILARFDYRANFIFILVADSLYLWDLICVRQLDNWNRDHQSKLNVWIDVIAEFDALSSLANFNFNNPEYCLPAFESPEFCFEAQNLAHPLMKKNKRIGNDFNMKGRGQFVVLTGANMAGKSTFLRTLGINMILALNGCRCSADQMTLSPAPLYTNMRTTDNLQKEESYFHAELLRLKGILDEIQNGSPAFILIDEMLKGTNSVDKLQGSVALTQRLLALNANGIISTHDLKLAELEQQYPHNITSLCFEIRIENDKLFFDYRLKQGITQTMNASFLMHQMGIIS</sequence>
<organism evidence="7 8">
    <name type="scientific">Mangrovibacterium diazotrophicum</name>
    <dbReference type="NCBI Taxonomy" id="1261403"/>
    <lineage>
        <taxon>Bacteria</taxon>
        <taxon>Pseudomonadati</taxon>
        <taxon>Bacteroidota</taxon>
        <taxon>Bacteroidia</taxon>
        <taxon>Marinilabiliales</taxon>
        <taxon>Prolixibacteraceae</taxon>
        <taxon>Mangrovibacterium</taxon>
    </lineage>
</organism>
<feature type="coiled-coil region" evidence="4">
    <location>
        <begin position="139"/>
        <end position="166"/>
    </location>
</feature>
<evidence type="ECO:0000313" key="7">
    <source>
        <dbReference type="EMBL" id="RKD86199.1"/>
    </source>
</evidence>
<dbReference type="GO" id="GO:0140664">
    <property type="term" value="F:ATP-dependent DNA damage sensor activity"/>
    <property type="evidence" value="ECO:0007669"/>
    <property type="project" value="InterPro"/>
</dbReference>